<dbReference type="VEuPathDB" id="TrichDB:TVAG_100870"/>
<keyword evidence="3 4" id="KW-0904">Protein phosphatase</keyword>
<dbReference type="eggNOG" id="KOG0698">
    <property type="taxonomic scope" value="Eukaryota"/>
</dbReference>
<evidence type="ECO:0000256" key="4">
    <source>
        <dbReference type="RuleBase" id="RU003465"/>
    </source>
</evidence>
<keyword evidence="2 4" id="KW-0378">Hydrolase</keyword>
<dbReference type="SUPFAM" id="SSF81606">
    <property type="entry name" value="PP2C-like"/>
    <property type="match status" value="1"/>
</dbReference>
<dbReference type="VEuPathDB" id="TrichDB:TVAGG3_1036470"/>
<sequence>MFSKTLGAPPKDPTFIVLGRQAFSCGHSNTIGVRPTMEDTAVVVGDFAGPGTSYYGVFDGHGGVDVALYCANNFHRVFANKFHTSANVETVIKETILEINSVAVKRWPDQGCTLAVAIIIKDIIYTANLGDTRIVLVNGDQTTRLSYDHKATDPDEVAKVVRLGAAVFGGRVCGMLALTRAIGDGELNDFLIREPTLNRLKRKDGMQLIIACDGVWDVMTDEEAARIVRNSNNTAESARKIKDTAVSRSTQDNVSVLVINLTYK</sequence>
<dbReference type="PANTHER" id="PTHR47992">
    <property type="entry name" value="PROTEIN PHOSPHATASE"/>
    <property type="match status" value="1"/>
</dbReference>
<dbReference type="InParanoid" id="A2DJH1"/>
<dbReference type="SMR" id="A2DJH1"/>
<dbReference type="SMART" id="SM00332">
    <property type="entry name" value="PP2Cc"/>
    <property type="match status" value="1"/>
</dbReference>
<dbReference type="RefSeq" id="XP_001580357.1">
    <property type="nucleotide sequence ID" value="XM_001580307.1"/>
</dbReference>
<evidence type="ECO:0000256" key="1">
    <source>
        <dbReference type="ARBA" id="ARBA00022723"/>
    </source>
</evidence>
<evidence type="ECO:0000313" key="7">
    <source>
        <dbReference type="Proteomes" id="UP000001542"/>
    </source>
</evidence>
<protein>
    <submittedName>
        <fullName evidence="6">Protein phosphatase 2C, putative</fullName>
    </submittedName>
</protein>
<dbReference type="InterPro" id="IPR001932">
    <property type="entry name" value="PPM-type_phosphatase-like_dom"/>
</dbReference>
<dbReference type="CDD" id="cd00143">
    <property type="entry name" value="PP2Cc"/>
    <property type="match status" value="1"/>
</dbReference>
<dbReference type="KEGG" id="tva:5464899"/>
<dbReference type="FunFam" id="3.60.40.10:FF:000135">
    <property type="entry name" value="Ser/Thr phosphatase 2C, putative"/>
    <property type="match status" value="1"/>
</dbReference>
<dbReference type="OrthoDB" id="10264738at2759"/>
<dbReference type="EMBL" id="DS113208">
    <property type="protein sequence ID" value="EAY19371.1"/>
    <property type="molecule type" value="Genomic_DNA"/>
</dbReference>
<dbReference type="PROSITE" id="PS51746">
    <property type="entry name" value="PPM_2"/>
    <property type="match status" value="1"/>
</dbReference>
<evidence type="ECO:0000256" key="2">
    <source>
        <dbReference type="ARBA" id="ARBA00022801"/>
    </source>
</evidence>
<dbReference type="Proteomes" id="UP000001542">
    <property type="component" value="Unassembled WGS sequence"/>
</dbReference>
<dbReference type="GO" id="GO:0046872">
    <property type="term" value="F:metal ion binding"/>
    <property type="evidence" value="ECO:0007669"/>
    <property type="project" value="UniProtKB-KW"/>
</dbReference>
<dbReference type="GO" id="GO:0007165">
    <property type="term" value="P:signal transduction"/>
    <property type="evidence" value="ECO:0000318"/>
    <property type="project" value="GO_Central"/>
</dbReference>
<dbReference type="InterPro" id="IPR000222">
    <property type="entry name" value="PP2C_BS"/>
</dbReference>
<dbReference type="InterPro" id="IPR036457">
    <property type="entry name" value="PPM-type-like_dom_sf"/>
</dbReference>
<evidence type="ECO:0000313" key="6">
    <source>
        <dbReference type="EMBL" id="EAY19371.1"/>
    </source>
</evidence>
<keyword evidence="7" id="KW-1185">Reference proteome</keyword>
<dbReference type="STRING" id="5722.A2DJH1"/>
<dbReference type="FunCoup" id="A2DJH1">
    <property type="interactions" value="60"/>
</dbReference>
<organism evidence="6 7">
    <name type="scientific">Trichomonas vaginalis (strain ATCC PRA-98 / G3)</name>
    <dbReference type="NCBI Taxonomy" id="412133"/>
    <lineage>
        <taxon>Eukaryota</taxon>
        <taxon>Metamonada</taxon>
        <taxon>Parabasalia</taxon>
        <taxon>Trichomonadida</taxon>
        <taxon>Trichomonadidae</taxon>
        <taxon>Trichomonas</taxon>
    </lineage>
</organism>
<dbReference type="AlphaFoldDB" id="A2DJH1"/>
<name>A2DJH1_TRIV3</name>
<dbReference type="Pfam" id="PF00481">
    <property type="entry name" value="PP2C"/>
    <property type="match status" value="1"/>
</dbReference>
<dbReference type="InterPro" id="IPR015655">
    <property type="entry name" value="PP2C"/>
</dbReference>
<dbReference type="OMA" id="KICIRSV"/>
<keyword evidence="1" id="KW-0479">Metal-binding</keyword>
<comment type="similarity">
    <text evidence="4">Belongs to the PP2C family.</text>
</comment>
<feature type="domain" description="PPM-type phosphatase" evidence="5">
    <location>
        <begin position="24"/>
        <end position="261"/>
    </location>
</feature>
<evidence type="ECO:0000256" key="3">
    <source>
        <dbReference type="ARBA" id="ARBA00022912"/>
    </source>
</evidence>
<gene>
    <name evidence="6" type="ORF">TVAG_100870</name>
</gene>
<dbReference type="GO" id="GO:0004722">
    <property type="term" value="F:protein serine/threonine phosphatase activity"/>
    <property type="evidence" value="ECO:0000318"/>
    <property type="project" value="GO_Central"/>
</dbReference>
<evidence type="ECO:0000259" key="5">
    <source>
        <dbReference type="PROSITE" id="PS51746"/>
    </source>
</evidence>
<accession>A2DJH1</accession>
<dbReference type="PROSITE" id="PS01032">
    <property type="entry name" value="PPM_1"/>
    <property type="match status" value="1"/>
</dbReference>
<dbReference type="Gene3D" id="3.60.40.10">
    <property type="entry name" value="PPM-type phosphatase domain"/>
    <property type="match status" value="1"/>
</dbReference>
<proteinExistence type="inferred from homology"/>
<reference evidence="6" key="2">
    <citation type="journal article" date="2007" name="Science">
        <title>Draft genome sequence of the sexually transmitted pathogen Trichomonas vaginalis.</title>
        <authorList>
            <person name="Carlton J.M."/>
            <person name="Hirt R.P."/>
            <person name="Silva J.C."/>
            <person name="Delcher A.L."/>
            <person name="Schatz M."/>
            <person name="Zhao Q."/>
            <person name="Wortman J.R."/>
            <person name="Bidwell S.L."/>
            <person name="Alsmark U.C.M."/>
            <person name="Besteiro S."/>
            <person name="Sicheritz-Ponten T."/>
            <person name="Noel C.J."/>
            <person name="Dacks J.B."/>
            <person name="Foster P.G."/>
            <person name="Simillion C."/>
            <person name="Van de Peer Y."/>
            <person name="Miranda-Saavedra D."/>
            <person name="Barton G.J."/>
            <person name="Westrop G.D."/>
            <person name="Mueller S."/>
            <person name="Dessi D."/>
            <person name="Fiori P.L."/>
            <person name="Ren Q."/>
            <person name="Paulsen I."/>
            <person name="Zhang H."/>
            <person name="Bastida-Corcuera F.D."/>
            <person name="Simoes-Barbosa A."/>
            <person name="Brown M.T."/>
            <person name="Hayes R.D."/>
            <person name="Mukherjee M."/>
            <person name="Okumura C.Y."/>
            <person name="Schneider R."/>
            <person name="Smith A.J."/>
            <person name="Vanacova S."/>
            <person name="Villalvazo M."/>
            <person name="Haas B.J."/>
            <person name="Pertea M."/>
            <person name="Feldblyum T.V."/>
            <person name="Utterback T.R."/>
            <person name="Shu C.L."/>
            <person name="Osoegawa K."/>
            <person name="de Jong P.J."/>
            <person name="Hrdy I."/>
            <person name="Horvathova L."/>
            <person name="Zubacova Z."/>
            <person name="Dolezal P."/>
            <person name="Malik S.B."/>
            <person name="Logsdon J.M. Jr."/>
            <person name="Henze K."/>
            <person name="Gupta A."/>
            <person name="Wang C.C."/>
            <person name="Dunne R.L."/>
            <person name="Upcroft J.A."/>
            <person name="Upcroft P."/>
            <person name="White O."/>
            <person name="Salzberg S.L."/>
            <person name="Tang P."/>
            <person name="Chiu C.-H."/>
            <person name="Lee Y.-S."/>
            <person name="Embley T.M."/>
            <person name="Coombs G.H."/>
            <person name="Mottram J.C."/>
            <person name="Tachezy J."/>
            <person name="Fraser-Liggett C.M."/>
            <person name="Johnson P.J."/>
        </authorList>
    </citation>
    <scope>NUCLEOTIDE SEQUENCE [LARGE SCALE GENOMIC DNA]</scope>
    <source>
        <strain evidence="6">G3</strain>
    </source>
</reference>
<reference evidence="6" key="1">
    <citation type="submission" date="2006-10" db="EMBL/GenBank/DDBJ databases">
        <authorList>
            <person name="Amadeo P."/>
            <person name="Zhao Q."/>
            <person name="Wortman J."/>
            <person name="Fraser-Liggett C."/>
            <person name="Carlton J."/>
        </authorList>
    </citation>
    <scope>NUCLEOTIDE SEQUENCE</scope>
    <source>
        <strain evidence="6">G3</strain>
    </source>
</reference>